<dbReference type="PANTHER" id="PTHR12169">
    <property type="entry name" value="ATPASE N2B"/>
    <property type="match status" value="1"/>
</dbReference>
<dbReference type="Pfam" id="PF03969">
    <property type="entry name" value="AFG1_ATPase"/>
    <property type="match status" value="2"/>
</dbReference>
<keyword evidence="3" id="KW-0132">Cell division</keyword>
<dbReference type="InterPro" id="IPR005654">
    <property type="entry name" value="ATPase_AFG1-like"/>
</dbReference>
<evidence type="ECO:0000313" key="3">
    <source>
        <dbReference type="EMBL" id="MFC5287843.1"/>
    </source>
</evidence>
<proteinExistence type="predicted"/>
<protein>
    <submittedName>
        <fullName evidence="3">Cell division protein ZapE</fullName>
    </submittedName>
</protein>
<sequence>MAPPRLAEREPVLAPEEIVAALTPPPRFGAVSFDTYVPNPDEPSQAAAVAAGRAFAARIGAPAKRSLVRRIFGGGGQSGGKPGLYLDGGFGVGKTHLLASLWHAAPGPKAYGTFVELTHLVGALGFGETVRRLSGHRLLAIDEFELDDPGDTMLVTRLLAQLTDAGVRVAATSNTLPDKLGEGRFAADDFLREIQALSARFDVVRVDGPDYRHRGLPDAPDPVADAALAARAAALPGSTLDDFGDLCAHLGRLHPSKYGRLVEGVAAVHLRGVRPLDGQDVALRVVAFADRLYDRAVPVVVSGAPLSELFTEEMLRGGYRKKYLRAVSRLVALSRDAVTA</sequence>
<organism evidence="3 4">
    <name type="scientific">Actinokineospora guangxiensis</name>
    <dbReference type="NCBI Taxonomy" id="1490288"/>
    <lineage>
        <taxon>Bacteria</taxon>
        <taxon>Bacillati</taxon>
        <taxon>Actinomycetota</taxon>
        <taxon>Actinomycetes</taxon>
        <taxon>Pseudonocardiales</taxon>
        <taxon>Pseudonocardiaceae</taxon>
        <taxon>Actinokineospora</taxon>
    </lineage>
</organism>
<dbReference type="RefSeq" id="WP_378247176.1">
    <property type="nucleotide sequence ID" value="NZ_JBHSKF010000004.1"/>
</dbReference>
<reference evidence="4" key="1">
    <citation type="journal article" date="2019" name="Int. J. Syst. Evol. Microbiol.">
        <title>The Global Catalogue of Microorganisms (GCM) 10K type strain sequencing project: providing services to taxonomists for standard genome sequencing and annotation.</title>
        <authorList>
            <consortium name="The Broad Institute Genomics Platform"/>
            <consortium name="The Broad Institute Genome Sequencing Center for Infectious Disease"/>
            <person name="Wu L."/>
            <person name="Ma J."/>
        </authorList>
    </citation>
    <scope>NUCLEOTIDE SEQUENCE [LARGE SCALE GENOMIC DNA]</scope>
    <source>
        <strain evidence="4">CCUG 59778</strain>
    </source>
</reference>
<evidence type="ECO:0000313" key="4">
    <source>
        <dbReference type="Proteomes" id="UP001596157"/>
    </source>
</evidence>
<dbReference type="EMBL" id="JBHSKF010000004">
    <property type="protein sequence ID" value="MFC5287843.1"/>
    <property type="molecule type" value="Genomic_DNA"/>
</dbReference>
<evidence type="ECO:0000256" key="2">
    <source>
        <dbReference type="ARBA" id="ARBA00022840"/>
    </source>
</evidence>
<dbReference type="NCBIfam" id="NF040713">
    <property type="entry name" value="ZapE"/>
    <property type="match status" value="1"/>
</dbReference>
<dbReference type="Proteomes" id="UP001596157">
    <property type="component" value="Unassembled WGS sequence"/>
</dbReference>
<dbReference type="SUPFAM" id="SSF52540">
    <property type="entry name" value="P-loop containing nucleoside triphosphate hydrolases"/>
    <property type="match status" value="1"/>
</dbReference>
<keyword evidence="3" id="KW-0131">Cell cycle</keyword>
<gene>
    <name evidence="3" type="primary">zapE</name>
    <name evidence="3" type="ORF">ACFPM7_12340</name>
</gene>
<keyword evidence="2" id="KW-0067">ATP-binding</keyword>
<accession>A0ABW0EK77</accession>
<dbReference type="GO" id="GO:0051301">
    <property type="term" value="P:cell division"/>
    <property type="evidence" value="ECO:0007669"/>
    <property type="project" value="UniProtKB-KW"/>
</dbReference>
<dbReference type="InterPro" id="IPR027417">
    <property type="entry name" value="P-loop_NTPase"/>
</dbReference>
<comment type="caution">
    <text evidence="3">The sequence shown here is derived from an EMBL/GenBank/DDBJ whole genome shotgun (WGS) entry which is preliminary data.</text>
</comment>
<keyword evidence="4" id="KW-1185">Reference proteome</keyword>
<keyword evidence="1" id="KW-0547">Nucleotide-binding</keyword>
<dbReference type="Gene3D" id="3.40.50.300">
    <property type="entry name" value="P-loop containing nucleotide triphosphate hydrolases"/>
    <property type="match status" value="1"/>
</dbReference>
<name>A0ABW0EK77_9PSEU</name>
<evidence type="ECO:0000256" key="1">
    <source>
        <dbReference type="ARBA" id="ARBA00022741"/>
    </source>
</evidence>
<dbReference type="PANTHER" id="PTHR12169:SF6">
    <property type="entry name" value="AFG1-LIKE ATPASE"/>
    <property type="match status" value="1"/>
</dbReference>